<feature type="region of interest" description="Disordered" evidence="1">
    <location>
        <begin position="227"/>
        <end position="252"/>
    </location>
</feature>
<dbReference type="AlphaFoldDB" id="A0A9P5VB87"/>
<proteinExistence type="predicted"/>
<sequence length="412" mass="45910">MLADYRLHPLLLPEILSRIGLAIPAWEPIIDTENNTSSNHDHVDQFSNSPSTRYRFTPTTLIVCSKVCRTWFSIFYPDLWTVYDGYAMSPLLRSSSSSSSSACNSHDESSTITTTITTRSRRTYWIPDDVVLANSDHIQILLNDHRRLFGRRRYECSKLVDLTIFGSSPGLAHLVRSHGSQLRRLKWVGNVPYSGMLEALDLECLATLTRVEELVLAQWDVSPRELYDVDNNDAGDDGGDGEGEGGMKRGRRGKGLIEVLTQTCSKSLRRLTLQRVQGLEDLPSDSDHYLSSPDDNNTDGNGDSNKSSKGGGVVLEGLEELAVDAEWVENKALIHFLIGQTSTPTTASNNTLSNFCPKLKRLDLGAGLLEDPEMIADLERMLPLAHPGLVRDMSIVESRPWARYHQIRPQVA</sequence>
<feature type="region of interest" description="Disordered" evidence="1">
    <location>
        <begin position="282"/>
        <end position="311"/>
    </location>
</feature>
<comment type="caution">
    <text evidence="2">The sequence shown here is derived from an EMBL/GenBank/DDBJ whole genome shotgun (WGS) entry which is preliminary data.</text>
</comment>
<dbReference type="OrthoDB" id="2427916at2759"/>
<accession>A0A9P5VB87</accession>
<dbReference type="Proteomes" id="UP000748756">
    <property type="component" value="Unassembled WGS sequence"/>
</dbReference>
<feature type="compositionally biased region" description="Acidic residues" evidence="1">
    <location>
        <begin position="228"/>
        <end position="243"/>
    </location>
</feature>
<evidence type="ECO:0008006" key="4">
    <source>
        <dbReference type="Google" id="ProtNLM"/>
    </source>
</evidence>
<feature type="compositionally biased region" description="Low complexity" evidence="1">
    <location>
        <begin position="291"/>
        <end position="308"/>
    </location>
</feature>
<organism evidence="2 3">
    <name type="scientific">Linnemannia schmuckeri</name>
    <dbReference type="NCBI Taxonomy" id="64567"/>
    <lineage>
        <taxon>Eukaryota</taxon>
        <taxon>Fungi</taxon>
        <taxon>Fungi incertae sedis</taxon>
        <taxon>Mucoromycota</taxon>
        <taxon>Mortierellomycotina</taxon>
        <taxon>Mortierellomycetes</taxon>
        <taxon>Mortierellales</taxon>
        <taxon>Mortierellaceae</taxon>
        <taxon>Linnemannia</taxon>
    </lineage>
</organism>
<keyword evidence="3" id="KW-1185">Reference proteome</keyword>
<protein>
    <recommendedName>
        <fullName evidence="4">F-box domain-containing protein</fullName>
    </recommendedName>
</protein>
<evidence type="ECO:0000256" key="1">
    <source>
        <dbReference type="SAM" id="MobiDB-lite"/>
    </source>
</evidence>
<gene>
    <name evidence="2" type="ORF">BG015_007694</name>
</gene>
<evidence type="ECO:0000313" key="3">
    <source>
        <dbReference type="Proteomes" id="UP000748756"/>
    </source>
</evidence>
<name>A0A9P5VB87_9FUNG</name>
<dbReference type="EMBL" id="JAAAUQ010000410">
    <property type="protein sequence ID" value="KAF9150509.1"/>
    <property type="molecule type" value="Genomic_DNA"/>
</dbReference>
<evidence type="ECO:0000313" key="2">
    <source>
        <dbReference type="EMBL" id="KAF9150509.1"/>
    </source>
</evidence>
<reference evidence="2" key="1">
    <citation type="journal article" date="2020" name="Fungal Divers.">
        <title>Resolving the Mortierellaceae phylogeny through synthesis of multi-gene phylogenetics and phylogenomics.</title>
        <authorList>
            <person name="Vandepol N."/>
            <person name="Liber J."/>
            <person name="Desiro A."/>
            <person name="Na H."/>
            <person name="Kennedy M."/>
            <person name="Barry K."/>
            <person name="Grigoriev I.V."/>
            <person name="Miller A.N."/>
            <person name="O'Donnell K."/>
            <person name="Stajich J.E."/>
            <person name="Bonito G."/>
        </authorList>
    </citation>
    <scope>NUCLEOTIDE SEQUENCE</scope>
    <source>
        <strain evidence="2">NRRL 6426</strain>
    </source>
</reference>